<dbReference type="EMBL" id="CQEJ01000018">
    <property type="protein sequence ID" value="CNL44211.1"/>
    <property type="molecule type" value="Genomic_DNA"/>
</dbReference>
<dbReference type="RefSeq" id="WP_049596188.1">
    <property type="nucleotide sequence ID" value="NZ_CQEH01000034.1"/>
</dbReference>
<dbReference type="Gene3D" id="3.90.550.10">
    <property type="entry name" value="Spore Coat Polysaccharide Biosynthesis Protein SpsA, Chain A"/>
    <property type="match status" value="1"/>
</dbReference>
<protein>
    <submittedName>
        <fullName evidence="2">Glycosyltransferase</fullName>
    </submittedName>
</protein>
<proteinExistence type="predicted"/>
<accession>A0A0T9UIA4</accession>
<evidence type="ECO:0000313" key="2">
    <source>
        <dbReference type="EMBL" id="CNL44211.1"/>
    </source>
</evidence>
<organism evidence="2 5">
    <name type="scientific">Yersinia aldovae</name>
    <dbReference type="NCBI Taxonomy" id="29483"/>
    <lineage>
        <taxon>Bacteria</taxon>
        <taxon>Pseudomonadati</taxon>
        <taxon>Pseudomonadota</taxon>
        <taxon>Gammaproteobacteria</taxon>
        <taxon>Enterobacterales</taxon>
        <taxon>Yersiniaceae</taxon>
        <taxon>Yersinia</taxon>
    </lineage>
</organism>
<reference evidence="3 4" key="1">
    <citation type="submission" date="2015-03" db="EMBL/GenBank/DDBJ databases">
        <authorList>
            <consortium name="Pathogen Informatics"/>
            <person name="Murphy D."/>
        </authorList>
    </citation>
    <scope>NUCLEOTIDE SEQUENCE [LARGE SCALE GENOMIC DNA]</scope>
    <source>
        <strain evidence="3 4">IP08791</strain>
    </source>
</reference>
<evidence type="ECO:0000259" key="1">
    <source>
        <dbReference type="Pfam" id="PF00535"/>
    </source>
</evidence>
<dbReference type="InterPro" id="IPR029044">
    <property type="entry name" value="Nucleotide-diphossugar_trans"/>
</dbReference>
<feature type="domain" description="Glycosyltransferase 2-like" evidence="1">
    <location>
        <begin position="7"/>
        <end position="116"/>
    </location>
</feature>
<reference evidence="2 5" key="2">
    <citation type="submission" date="2015-03" db="EMBL/GenBank/DDBJ databases">
        <authorList>
            <person name="Murphy D."/>
        </authorList>
    </citation>
    <scope>NUCLEOTIDE SEQUENCE [LARGE SCALE GENOMIC DNA]</scope>
    <source>
        <strain evidence="2 5">IP06005</strain>
    </source>
</reference>
<dbReference type="Proteomes" id="UP000041595">
    <property type="component" value="Unassembled WGS sequence"/>
</dbReference>
<dbReference type="InterPro" id="IPR001173">
    <property type="entry name" value="Glyco_trans_2-like"/>
</dbReference>
<evidence type="ECO:0000313" key="3">
    <source>
        <dbReference type="EMBL" id="CNL78270.1"/>
    </source>
</evidence>
<dbReference type="PANTHER" id="PTHR22916:SF3">
    <property type="entry name" value="UDP-GLCNAC:BETAGAL BETA-1,3-N-ACETYLGLUCOSAMINYLTRANSFERASE-LIKE PROTEIN 1"/>
    <property type="match status" value="1"/>
</dbReference>
<dbReference type="GO" id="GO:0016758">
    <property type="term" value="F:hexosyltransferase activity"/>
    <property type="evidence" value="ECO:0007669"/>
    <property type="project" value="UniProtKB-ARBA"/>
</dbReference>
<evidence type="ECO:0000313" key="4">
    <source>
        <dbReference type="Proteomes" id="UP000038647"/>
    </source>
</evidence>
<gene>
    <name evidence="2" type="primary">kfoC</name>
    <name evidence="2" type="ORF">ERS137965_03064</name>
    <name evidence="3" type="ORF">ERS137966_04130</name>
</gene>
<name>A0A0T9UIA4_YERAL</name>
<dbReference type="Proteomes" id="UP000038647">
    <property type="component" value="Unassembled WGS sequence"/>
</dbReference>
<sequence length="298" mass="35055">MYNPLVSIVVASYNAELFIEETLDSCINQLYQNIEIIITDDHSSDATVNICNEWMSKKKSNNNNVRIILISSDVNEGIPKNLNKAIPHCRGDWIKFIGSDDIIKPDAITKLVKYSETFKIRPIVIFSLFETFGSGVRVSNIYPLGWTKYVIKLKASWYKEFLAMLHLNNLAPAAFINSSLFRDESLIFDEKYELLEDLPLWLELICKKRDVVFLDAITVEYRIHPKQVTTQNCLGINKKLLSDLLRLNNFRLEKKHYLAYLHHKFYFYLNSRFPRHSRWLKFFDPLHVMIYIFDRMGR</sequence>
<dbReference type="SUPFAM" id="SSF53448">
    <property type="entry name" value="Nucleotide-diphospho-sugar transferases"/>
    <property type="match status" value="1"/>
</dbReference>
<keyword evidence="2" id="KW-0808">Transferase</keyword>
<dbReference type="OrthoDB" id="6813549at2"/>
<dbReference type="Pfam" id="PF00535">
    <property type="entry name" value="Glycos_transf_2"/>
    <property type="match status" value="1"/>
</dbReference>
<evidence type="ECO:0000313" key="5">
    <source>
        <dbReference type="Proteomes" id="UP000041595"/>
    </source>
</evidence>
<dbReference type="PANTHER" id="PTHR22916">
    <property type="entry name" value="GLYCOSYLTRANSFERASE"/>
    <property type="match status" value="1"/>
</dbReference>
<dbReference type="EMBL" id="CQEH01000034">
    <property type="protein sequence ID" value="CNL78270.1"/>
    <property type="molecule type" value="Genomic_DNA"/>
</dbReference>
<keyword evidence="4" id="KW-1185">Reference proteome</keyword>
<dbReference type="AlphaFoldDB" id="A0A0T9UIA4"/>